<keyword evidence="6 7" id="KW-0414">Isoprene biosynthesis</keyword>
<organism evidence="8">
    <name type="scientific">Dictyoglomus thermophilum</name>
    <dbReference type="NCBI Taxonomy" id="14"/>
    <lineage>
        <taxon>Bacteria</taxon>
        <taxon>Pseudomonadati</taxon>
        <taxon>Dictyoglomota</taxon>
        <taxon>Dictyoglomia</taxon>
        <taxon>Dictyoglomales</taxon>
        <taxon>Dictyoglomaceae</taxon>
        <taxon>Dictyoglomus</taxon>
    </lineage>
</organism>
<dbReference type="NCBIfam" id="TIGR00453">
    <property type="entry name" value="ispD"/>
    <property type="match status" value="1"/>
</dbReference>
<gene>
    <name evidence="7 8" type="primary">ispD</name>
    <name evidence="8" type="ORF">ENU78_03015</name>
</gene>
<dbReference type="InterPro" id="IPR050088">
    <property type="entry name" value="IspD/TarI_cytidylyltransf_bact"/>
</dbReference>
<evidence type="ECO:0000256" key="1">
    <source>
        <dbReference type="ARBA" id="ARBA00001282"/>
    </source>
</evidence>
<dbReference type="Pfam" id="PF01128">
    <property type="entry name" value="IspD"/>
    <property type="match status" value="1"/>
</dbReference>
<dbReference type="GO" id="GO:0050518">
    <property type="term" value="F:2-C-methyl-D-erythritol 4-phosphate cytidylyltransferase activity"/>
    <property type="evidence" value="ECO:0007669"/>
    <property type="project" value="UniProtKB-UniRule"/>
</dbReference>
<dbReference type="CDD" id="cd02516">
    <property type="entry name" value="CDP-ME_synthetase"/>
    <property type="match status" value="1"/>
</dbReference>
<evidence type="ECO:0000256" key="5">
    <source>
        <dbReference type="ARBA" id="ARBA00022695"/>
    </source>
</evidence>
<feature type="site" description="Positions MEP for the nucleophilic attack" evidence="7">
    <location>
        <position position="211"/>
    </location>
</feature>
<reference evidence="8" key="1">
    <citation type="journal article" date="2020" name="mSystems">
        <title>Genome- and Community-Level Interaction Insights into Carbon Utilization and Element Cycling Functions of Hydrothermarchaeota in Hydrothermal Sediment.</title>
        <authorList>
            <person name="Zhou Z."/>
            <person name="Liu Y."/>
            <person name="Xu W."/>
            <person name="Pan J."/>
            <person name="Luo Z.H."/>
            <person name="Li M."/>
        </authorList>
    </citation>
    <scope>NUCLEOTIDE SEQUENCE [LARGE SCALE GENOMIC DNA]</scope>
    <source>
        <strain evidence="8">SpSt-70</strain>
    </source>
</reference>
<dbReference type="EMBL" id="DTDV01000007">
    <property type="protein sequence ID" value="HGK23413.1"/>
    <property type="molecule type" value="Genomic_DNA"/>
</dbReference>
<sequence length="231" mass="26704">MEKIVGIVVAAGKSKRFGEDKLLINIKGMPILYHSIRKLHDIKDIEKIILVVRNEMLEYYKEKIKDWKLEKVYKIVLGGEERQDSVYNALKSVDFYCDYVLIHDAARPFVSIKKVEELIKFCTEKSLSAILGIPVKDTIKVVDNTTKRIMETLDRSKLWIIQTPQMFPFEIIKEAHEKAREEDFVGTDDASLVERLGIPVYVIEGEAFNIKITTKDDLLWMEGILSKLELV</sequence>
<dbReference type="InterPro" id="IPR018294">
    <property type="entry name" value="ISPD_synthase_CS"/>
</dbReference>
<dbReference type="PANTHER" id="PTHR32125">
    <property type="entry name" value="2-C-METHYL-D-ERYTHRITOL 4-PHOSPHATE CYTIDYLYLTRANSFERASE, CHLOROPLASTIC"/>
    <property type="match status" value="1"/>
</dbReference>
<evidence type="ECO:0000256" key="4">
    <source>
        <dbReference type="ARBA" id="ARBA00022679"/>
    </source>
</evidence>
<keyword evidence="4 7" id="KW-0808">Transferase</keyword>
<dbReference type="HAMAP" id="MF_00108">
    <property type="entry name" value="IspD"/>
    <property type="match status" value="1"/>
</dbReference>
<dbReference type="EC" id="2.7.7.60" evidence="7"/>
<dbReference type="InterPro" id="IPR034683">
    <property type="entry name" value="IspD/TarI"/>
</dbReference>
<feature type="site" description="Positions MEP for the nucleophilic attack" evidence="7">
    <location>
        <position position="155"/>
    </location>
</feature>
<dbReference type="FunFam" id="3.90.550.10:FF:000003">
    <property type="entry name" value="2-C-methyl-D-erythritol 4-phosphate cytidylyltransferase"/>
    <property type="match status" value="1"/>
</dbReference>
<name>A0A7C2GJ95_DICTH</name>
<dbReference type="Gene3D" id="3.90.550.10">
    <property type="entry name" value="Spore Coat Polysaccharide Biosynthesis Protein SpsA, Chain A"/>
    <property type="match status" value="1"/>
</dbReference>
<dbReference type="InterPro" id="IPR001228">
    <property type="entry name" value="IspD"/>
</dbReference>
<protein>
    <recommendedName>
        <fullName evidence="7">2-C-methyl-D-erythritol 4-phosphate cytidylyltransferase</fullName>
        <ecNumber evidence="7">2.7.7.60</ecNumber>
    </recommendedName>
    <alternativeName>
        <fullName evidence="7">4-diphosphocytidyl-2C-methyl-D-erythritol synthase</fullName>
    </alternativeName>
    <alternativeName>
        <fullName evidence="7">MEP cytidylyltransferase</fullName>
        <shortName evidence="7">MCT</shortName>
    </alternativeName>
</protein>
<dbReference type="SUPFAM" id="SSF53448">
    <property type="entry name" value="Nucleotide-diphospho-sugar transferases"/>
    <property type="match status" value="1"/>
</dbReference>
<evidence type="ECO:0000256" key="6">
    <source>
        <dbReference type="ARBA" id="ARBA00023229"/>
    </source>
</evidence>
<comment type="similarity">
    <text evidence="3 7">Belongs to the IspD/TarI cytidylyltransferase family. IspD subfamily.</text>
</comment>
<feature type="site" description="Transition state stabilizer" evidence="7">
    <location>
        <position position="21"/>
    </location>
</feature>
<evidence type="ECO:0000256" key="7">
    <source>
        <dbReference type="HAMAP-Rule" id="MF_00108"/>
    </source>
</evidence>
<comment type="caution">
    <text evidence="8">The sequence shown here is derived from an EMBL/GenBank/DDBJ whole genome shotgun (WGS) entry which is preliminary data.</text>
</comment>
<dbReference type="InterPro" id="IPR029044">
    <property type="entry name" value="Nucleotide-diphossugar_trans"/>
</dbReference>
<dbReference type="RefSeq" id="WP_149122951.1">
    <property type="nucleotide sequence ID" value="NZ_VTFL01000004.1"/>
</dbReference>
<dbReference type="AlphaFoldDB" id="A0A7C2GJ95"/>
<dbReference type="GO" id="GO:0019288">
    <property type="term" value="P:isopentenyl diphosphate biosynthetic process, methylerythritol 4-phosphate pathway"/>
    <property type="evidence" value="ECO:0007669"/>
    <property type="project" value="UniProtKB-UniRule"/>
</dbReference>
<comment type="function">
    <text evidence="7">Catalyzes the formation of 4-diphosphocytidyl-2-C-methyl-D-erythritol from CTP and 2-C-methyl-D-erythritol 4-phosphate (MEP).</text>
</comment>
<evidence type="ECO:0000256" key="2">
    <source>
        <dbReference type="ARBA" id="ARBA00004787"/>
    </source>
</evidence>
<dbReference type="UniPathway" id="UPA00056">
    <property type="reaction ID" value="UER00093"/>
</dbReference>
<feature type="site" description="Transition state stabilizer" evidence="7">
    <location>
        <position position="16"/>
    </location>
</feature>
<evidence type="ECO:0000256" key="3">
    <source>
        <dbReference type="ARBA" id="ARBA00009789"/>
    </source>
</evidence>
<accession>A0A7C2GJ95</accession>
<comment type="catalytic activity">
    <reaction evidence="1 7">
        <text>2-C-methyl-D-erythritol 4-phosphate + CTP + H(+) = 4-CDP-2-C-methyl-D-erythritol + diphosphate</text>
        <dbReference type="Rhea" id="RHEA:13429"/>
        <dbReference type="ChEBI" id="CHEBI:15378"/>
        <dbReference type="ChEBI" id="CHEBI:33019"/>
        <dbReference type="ChEBI" id="CHEBI:37563"/>
        <dbReference type="ChEBI" id="CHEBI:57823"/>
        <dbReference type="ChEBI" id="CHEBI:58262"/>
        <dbReference type="EC" id="2.7.7.60"/>
    </reaction>
</comment>
<comment type="pathway">
    <text evidence="2 7">Isoprenoid biosynthesis; isopentenyl diphosphate biosynthesis via DXP pathway; isopentenyl diphosphate from 1-deoxy-D-xylulose 5-phosphate: step 2/6.</text>
</comment>
<proteinExistence type="inferred from homology"/>
<dbReference type="PANTHER" id="PTHR32125:SF4">
    <property type="entry name" value="2-C-METHYL-D-ERYTHRITOL 4-PHOSPHATE CYTIDYLYLTRANSFERASE, CHLOROPLASTIC"/>
    <property type="match status" value="1"/>
</dbReference>
<keyword evidence="5 7" id="KW-0548">Nucleotidyltransferase</keyword>
<evidence type="ECO:0000313" key="8">
    <source>
        <dbReference type="EMBL" id="HGK23413.1"/>
    </source>
</evidence>
<dbReference type="PROSITE" id="PS01295">
    <property type="entry name" value="ISPD"/>
    <property type="match status" value="1"/>
</dbReference>